<accession>A0A2S0HWT7</accession>
<organism evidence="2 3">
    <name type="scientific">Pukyongia salina</name>
    <dbReference type="NCBI Taxonomy" id="2094025"/>
    <lineage>
        <taxon>Bacteria</taxon>
        <taxon>Pseudomonadati</taxon>
        <taxon>Bacteroidota</taxon>
        <taxon>Flavobacteriia</taxon>
        <taxon>Flavobacteriales</taxon>
        <taxon>Flavobacteriaceae</taxon>
        <taxon>Pukyongia</taxon>
    </lineage>
</organism>
<sequence length="236" mass="26763">MKKIILSLVLMICSVTLYAQSLVGAWERYSTSENGDRLRSVVIFAEGYQVLTTYDASTGKFIYTNGGSWKLEGDTMTEKVEFDTSNPENVGKEVSFQVDISEDEFAIVDHDMRFKRIDKGTPGKLQGAWLMSGRVRDGETQLRDTSRPRKTMKVLSGTRFQWIAYNTETKQFMGTGGGTYTTKDGLYTENIEFFSRDDSKAGLSLEFNYNLKDGNWHHSGFSSKGDPMHEIWSVRD</sequence>
<evidence type="ECO:0000313" key="3">
    <source>
        <dbReference type="Proteomes" id="UP000238442"/>
    </source>
</evidence>
<dbReference type="EMBL" id="CP027062">
    <property type="protein sequence ID" value="AVI51122.1"/>
    <property type="molecule type" value="Genomic_DNA"/>
</dbReference>
<gene>
    <name evidence="2" type="ORF">C5O00_08020</name>
</gene>
<dbReference type="OrthoDB" id="706756at2"/>
<evidence type="ECO:0000313" key="2">
    <source>
        <dbReference type="EMBL" id="AVI51122.1"/>
    </source>
</evidence>
<keyword evidence="3" id="KW-1185">Reference proteome</keyword>
<feature type="chain" id="PRO_5015645177" evidence="1">
    <location>
        <begin position="20"/>
        <end position="236"/>
    </location>
</feature>
<keyword evidence="1" id="KW-0732">Signal</keyword>
<dbReference type="RefSeq" id="WP_105216363.1">
    <property type="nucleotide sequence ID" value="NZ_CP027062.1"/>
</dbReference>
<name>A0A2S0HWT7_9FLAO</name>
<feature type="signal peptide" evidence="1">
    <location>
        <begin position="1"/>
        <end position="19"/>
    </location>
</feature>
<dbReference type="Proteomes" id="UP000238442">
    <property type="component" value="Chromosome"/>
</dbReference>
<proteinExistence type="predicted"/>
<protein>
    <submittedName>
        <fullName evidence="2">Membrane or secreted protein</fullName>
    </submittedName>
</protein>
<evidence type="ECO:0000256" key="1">
    <source>
        <dbReference type="SAM" id="SignalP"/>
    </source>
</evidence>
<dbReference type="KEGG" id="aue:C5O00_08020"/>
<reference evidence="2 3" key="1">
    <citation type="submission" date="2018-02" db="EMBL/GenBank/DDBJ databases">
        <title>Genomic analysis of the strain RR4-38 isolated from a seawater recirculating aquaculture system.</title>
        <authorList>
            <person name="Kim Y.-S."/>
            <person name="Jang Y.H."/>
            <person name="Kim K.-H."/>
        </authorList>
    </citation>
    <scope>NUCLEOTIDE SEQUENCE [LARGE SCALE GENOMIC DNA]</scope>
    <source>
        <strain evidence="2 3">RR4-38</strain>
    </source>
</reference>
<dbReference type="Gene3D" id="2.40.128.490">
    <property type="entry name" value="Uncharacterised protein PF14869, DUF4488"/>
    <property type="match status" value="2"/>
</dbReference>
<dbReference type="AlphaFoldDB" id="A0A2S0HWT7"/>